<dbReference type="PANTHER" id="PTHR46494:SF1">
    <property type="entry name" value="CORA FAMILY METAL ION TRANSPORTER (EUROFUNG)"/>
    <property type="match status" value="1"/>
</dbReference>
<comment type="catalytic activity">
    <reaction evidence="10">
        <text>Mg(2+)(in) = Mg(2+)(out)</text>
        <dbReference type="Rhea" id="RHEA:29827"/>
        <dbReference type="ChEBI" id="CHEBI:18420"/>
    </reaction>
</comment>
<feature type="transmembrane region" description="Helical" evidence="12">
    <location>
        <begin position="271"/>
        <end position="290"/>
    </location>
</feature>
<dbReference type="InterPro" id="IPR045863">
    <property type="entry name" value="CorA_TM1_TM2"/>
</dbReference>
<dbReference type="Gene3D" id="3.30.460.20">
    <property type="entry name" value="CorA soluble domain-like"/>
    <property type="match status" value="1"/>
</dbReference>
<evidence type="ECO:0000256" key="8">
    <source>
        <dbReference type="ARBA" id="ARBA00023065"/>
    </source>
</evidence>
<accession>A0A9D2ZP80</accession>
<evidence type="ECO:0000256" key="10">
    <source>
        <dbReference type="ARBA" id="ARBA00034269"/>
    </source>
</evidence>
<dbReference type="FunFam" id="1.20.58.340:FF:000004">
    <property type="entry name" value="Magnesium transport protein CorA"/>
    <property type="match status" value="1"/>
</dbReference>
<comment type="function">
    <text evidence="11">Mediates influx of magnesium ions. Alternates between open and closed states. Activated by low cytoplasmic Mg(2+) levels. Inactive when cytoplasmic Mg(2+) levels are high.</text>
</comment>
<dbReference type="GO" id="GO:0000287">
    <property type="term" value="F:magnesium ion binding"/>
    <property type="evidence" value="ECO:0007669"/>
    <property type="project" value="TreeGrafter"/>
</dbReference>
<evidence type="ECO:0000256" key="9">
    <source>
        <dbReference type="ARBA" id="ARBA00023136"/>
    </source>
</evidence>
<evidence type="ECO:0000256" key="12">
    <source>
        <dbReference type="SAM" id="Phobius"/>
    </source>
</evidence>
<evidence type="ECO:0000256" key="6">
    <source>
        <dbReference type="ARBA" id="ARBA00022842"/>
    </source>
</evidence>
<evidence type="ECO:0000256" key="11">
    <source>
        <dbReference type="ARBA" id="ARBA00045497"/>
    </source>
</evidence>
<organism evidence="13 14">
    <name type="scientific">Candidatus Paenalcaligenes intestinipullorum</name>
    <dbReference type="NCBI Taxonomy" id="2838718"/>
    <lineage>
        <taxon>Bacteria</taxon>
        <taxon>Pseudomonadati</taxon>
        <taxon>Pseudomonadota</taxon>
        <taxon>Betaproteobacteria</taxon>
        <taxon>Burkholderiales</taxon>
        <taxon>Alcaligenaceae</taxon>
        <taxon>Paenalcaligenes</taxon>
    </lineage>
</organism>
<dbReference type="Proteomes" id="UP000823889">
    <property type="component" value="Unassembled WGS sequence"/>
</dbReference>
<dbReference type="Pfam" id="PF01544">
    <property type="entry name" value="CorA"/>
    <property type="match status" value="1"/>
</dbReference>
<evidence type="ECO:0000256" key="3">
    <source>
        <dbReference type="ARBA" id="ARBA00022448"/>
    </source>
</evidence>
<sequence length="328" mass="37320">MKSISTPEHAVLATWYQEGYAPLSLPLNTLTPPETGVLWVSLVNPSTEELDQIVTQLLSATTRALDEMKTRHRRPKVVEYNRASLIVAILPGATHQSVYGGEAQLLFGANFVLTVWRNTSLNDHSLRDQLEQHPTQILRGADYVVAELLNELTDFYTDQLQVYERRVEHVEKSFFGVERFQQHDITQAFKLRRELLRLQNSIAPLSELARRFARQPMPYISPTSQAYFAEVADRIARLSELIGVYRDTVAFAFEGGAMIIDLQQTDISRKLAAWAAILAIPTALAGIYGMNFKIMPELDWTFGYPLVLLVMLSICLSLYVKFKKMKWL</sequence>
<dbReference type="GO" id="GO:0015087">
    <property type="term" value="F:cobalt ion transmembrane transporter activity"/>
    <property type="evidence" value="ECO:0007669"/>
    <property type="project" value="TreeGrafter"/>
</dbReference>
<protein>
    <submittedName>
        <fullName evidence="13">Magnesium and cobalt transport protein CorA</fullName>
    </submittedName>
</protein>
<proteinExistence type="inferred from homology"/>
<dbReference type="GO" id="GO:0015095">
    <property type="term" value="F:magnesium ion transmembrane transporter activity"/>
    <property type="evidence" value="ECO:0007669"/>
    <property type="project" value="TreeGrafter"/>
</dbReference>
<gene>
    <name evidence="13" type="ORF">H9906_09155</name>
</gene>
<reference evidence="13" key="2">
    <citation type="submission" date="2021-04" db="EMBL/GenBank/DDBJ databases">
        <authorList>
            <person name="Gilroy R."/>
        </authorList>
    </citation>
    <scope>NUCLEOTIDE SEQUENCE</scope>
    <source>
        <strain evidence="13">9264</strain>
    </source>
</reference>
<comment type="subcellular location">
    <subcellularLocation>
        <location evidence="1">Cell membrane</location>
        <topology evidence="1">Multi-pass membrane protein</topology>
    </subcellularLocation>
</comment>
<evidence type="ECO:0000256" key="4">
    <source>
        <dbReference type="ARBA" id="ARBA00022475"/>
    </source>
</evidence>
<name>A0A9D2ZP80_9BURK</name>
<dbReference type="GO" id="GO:0005886">
    <property type="term" value="C:plasma membrane"/>
    <property type="evidence" value="ECO:0007669"/>
    <property type="project" value="UniProtKB-SubCell"/>
</dbReference>
<evidence type="ECO:0000256" key="5">
    <source>
        <dbReference type="ARBA" id="ARBA00022692"/>
    </source>
</evidence>
<dbReference type="EMBL" id="DWUQ01000193">
    <property type="protein sequence ID" value="HJD45175.1"/>
    <property type="molecule type" value="Genomic_DNA"/>
</dbReference>
<keyword evidence="3" id="KW-0813">Transport</keyword>
<evidence type="ECO:0000256" key="2">
    <source>
        <dbReference type="ARBA" id="ARBA00009765"/>
    </source>
</evidence>
<keyword evidence="8" id="KW-0406">Ion transport</keyword>
<keyword evidence="5 12" id="KW-0812">Transmembrane</keyword>
<dbReference type="InterPro" id="IPR045861">
    <property type="entry name" value="CorA_cytoplasmic_dom"/>
</dbReference>
<keyword evidence="6" id="KW-0460">Magnesium</keyword>
<comment type="caution">
    <text evidence="13">The sequence shown here is derived from an EMBL/GenBank/DDBJ whole genome shotgun (WGS) entry which is preliminary data.</text>
</comment>
<reference evidence="13" key="1">
    <citation type="journal article" date="2021" name="PeerJ">
        <title>Extensive microbial diversity within the chicken gut microbiome revealed by metagenomics and culture.</title>
        <authorList>
            <person name="Gilroy R."/>
            <person name="Ravi A."/>
            <person name="Getino M."/>
            <person name="Pursley I."/>
            <person name="Horton D.L."/>
            <person name="Alikhan N.F."/>
            <person name="Baker D."/>
            <person name="Gharbi K."/>
            <person name="Hall N."/>
            <person name="Watson M."/>
            <person name="Adriaenssens E.M."/>
            <person name="Foster-Nyarko E."/>
            <person name="Jarju S."/>
            <person name="Secka A."/>
            <person name="Antonio M."/>
            <person name="Oren A."/>
            <person name="Chaudhuri R.R."/>
            <person name="La Ragione R."/>
            <person name="Hildebrand F."/>
            <person name="Pallen M.J."/>
        </authorList>
    </citation>
    <scope>NUCLEOTIDE SEQUENCE</scope>
    <source>
        <strain evidence="13">9264</strain>
    </source>
</reference>
<dbReference type="SUPFAM" id="SSF143865">
    <property type="entry name" value="CorA soluble domain-like"/>
    <property type="match status" value="1"/>
</dbReference>
<evidence type="ECO:0000256" key="1">
    <source>
        <dbReference type="ARBA" id="ARBA00004651"/>
    </source>
</evidence>
<dbReference type="Gene3D" id="1.20.58.340">
    <property type="entry name" value="Magnesium transport protein CorA, transmembrane region"/>
    <property type="match status" value="2"/>
</dbReference>
<comment type="similarity">
    <text evidence="2">Belongs to the CorA metal ion transporter (MIT) (TC 1.A.35) family.</text>
</comment>
<dbReference type="SUPFAM" id="SSF144083">
    <property type="entry name" value="Magnesium transport protein CorA, transmembrane region"/>
    <property type="match status" value="1"/>
</dbReference>
<keyword evidence="7 12" id="KW-1133">Transmembrane helix</keyword>
<evidence type="ECO:0000256" key="7">
    <source>
        <dbReference type="ARBA" id="ARBA00022989"/>
    </source>
</evidence>
<feature type="transmembrane region" description="Helical" evidence="12">
    <location>
        <begin position="302"/>
        <end position="320"/>
    </location>
</feature>
<keyword evidence="4" id="KW-1003">Cell membrane</keyword>
<dbReference type="InterPro" id="IPR002523">
    <property type="entry name" value="MgTranspt_CorA/ZnTranspt_ZntB"/>
</dbReference>
<evidence type="ECO:0000313" key="13">
    <source>
        <dbReference type="EMBL" id="HJD45175.1"/>
    </source>
</evidence>
<dbReference type="AlphaFoldDB" id="A0A9D2ZP80"/>
<dbReference type="GO" id="GO:0050897">
    <property type="term" value="F:cobalt ion binding"/>
    <property type="evidence" value="ECO:0007669"/>
    <property type="project" value="TreeGrafter"/>
</dbReference>
<keyword evidence="9 12" id="KW-0472">Membrane</keyword>
<dbReference type="PANTHER" id="PTHR46494">
    <property type="entry name" value="CORA FAMILY METAL ION TRANSPORTER (EUROFUNG)"/>
    <property type="match status" value="1"/>
</dbReference>
<evidence type="ECO:0000313" key="14">
    <source>
        <dbReference type="Proteomes" id="UP000823889"/>
    </source>
</evidence>